<sequence length="39" mass="4345">MFSMRSFSEALIKSGAGKKFIDDEPGVRDVSQKRGNNKI</sequence>
<evidence type="ECO:0000313" key="2">
    <source>
        <dbReference type="Proteomes" id="UP000232003"/>
    </source>
</evidence>
<organism evidence="1 2">
    <name type="scientific">Nostoc flagelliforme CCNUN1</name>
    <dbReference type="NCBI Taxonomy" id="2038116"/>
    <lineage>
        <taxon>Bacteria</taxon>
        <taxon>Bacillati</taxon>
        <taxon>Cyanobacteriota</taxon>
        <taxon>Cyanophyceae</taxon>
        <taxon>Nostocales</taxon>
        <taxon>Nostocaceae</taxon>
        <taxon>Nostoc</taxon>
    </lineage>
</organism>
<protein>
    <submittedName>
        <fullName evidence="1">Uncharacterized protein</fullName>
    </submittedName>
</protein>
<gene>
    <name evidence="1" type="ORF">COO91_01148</name>
</gene>
<dbReference type="KEGG" id="nfl:COO91_01148"/>
<dbReference type="Proteomes" id="UP000232003">
    <property type="component" value="Chromosome"/>
</dbReference>
<accession>A0A2K8SIJ6</accession>
<dbReference type="AlphaFoldDB" id="A0A2K8SIJ6"/>
<evidence type="ECO:0000313" key="1">
    <source>
        <dbReference type="EMBL" id="AUB35272.1"/>
    </source>
</evidence>
<proteinExistence type="predicted"/>
<name>A0A2K8SIJ6_9NOSO</name>
<dbReference type="EMBL" id="CP024785">
    <property type="protein sequence ID" value="AUB35272.1"/>
    <property type="molecule type" value="Genomic_DNA"/>
</dbReference>
<keyword evidence="2" id="KW-1185">Reference proteome</keyword>
<reference evidence="1 2" key="1">
    <citation type="submission" date="2017-11" db="EMBL/GenBank/DDBJ databases">
        <title>Complete genome of a free-living desiccation-tolerant cyanobacterium and its photosynthetic adaptation to extreme terrestrial habitat.</title>
        <authorList>
            <person name="Shang J."/>
        </authorList>
    </citation>
    <scope>NUCLEOTIDE SEQUENCE [LARGE SCALE GENOMIC DNA]</scope>
    <source>
        <strain evidence="1 2">CCNUN1</strain>
    </source>
</reference>